<dbReference type="RefSeq" id="WP_072602047.1">
    <property type="nucleotide sequence ID" value="NZ_CP018171.1"/>
</dbReference>
<reference evidence="2" key="1">
    <citation type="submission" date="2016-11" db="EMBL/GenBank/DDBJ databases">
        <title>Mesorhizobium oceanicum sp. nov., isolated from deep seawater in South China Sea.</title>
        <authorList>
            <person name="Fu G.-Y."/>
        </authorList>
    </citation>
    <scope>NUCLEOTIDE SEQUENCE [LARGE SCALE GENOMIC DNA]</scope>
    <source>
        <strain evidence="2">B7</strain>
    </source>
</reference>
<proteinExistence type="predicted"/>
<dbReference type="AlphaFoldDB" id="A0A1L3SMK1"/>
<gene>
    <name evidence="1" type="ORF">BSQ44_03960</name>
</gene>
<protein>
    <recommendedName>
        <fullName evidence="3">Acyl-CoA transferase</fullName>
    </recommendedName>
</protein>
<accession>A0A1L3SMK1</accession>
<sequence length="144" mass="15162">MSSRREAILGALFQTLDNTLDANVRRNEVLPEKVPASGLVILRDGDPGEPDVTLNPRTEFYAHRVEIEVYAPRDPTGGGEAALDTLLGSIGMALRIDPSLGGVAENLTPSAPETGALGIEGAAPVLTARLTITIEYLVSDPLTS</sequence>
<dbReference type="EMBL" id="CP018171">
    <property type="protein sequence ID" value="APH70637.1"/>
    <property type="molecule type" value="Genomic_DNA"/>
</dbReference>
<dbReference type="KEGG" id="meso:BSQ44_03960"/>
<organism evidence="1 2">
    <name type="scientific">Aquibium oceanicum</name>
    <dbReference type="NCBI Taxonomy" id="1670800"/>
    <lineage>
        <taxon>Bacteria</taxon>
        <taxon>Pseudomonadati</taxon>
        <taxon>Pseudomonadota</taxon>
        <taxon>Alphaproteobacteria</taxon>
        <taxon>Hyphomicrobiales</taxon>
        <taxon>Phyllobacteriaceae</taxon>
        <taxon>Aquibium</taxon>
    </lineage>
</organism>
<dbReference type="OrthoDB" id="7205837at2"/>
<evidence type="ECO:0000313" key="2">
    <source>
        <dbReference type="Proteomes" id="UP000182840"/>
    </source>
</evidence>
<evidence type="ECO:0000313" key="1">
    <source>
        <dbReference type="EMBL" id="APH70637.1"/>
    </source>
</evidence>
<keyword evidence="2" id="KW-1185">Reference proteome</keyword>
<dbReference type="Proteomes" id="UP000182840">
    <property type="component" value="Chromosome"/>
</dbReference>
<dbReference type="STRING" id="1670800.BSQ44_03960"/>
<evidence type="ECO:0008006" key="3">
    <source>
        <dbReference type="Google" id="ProtNLM"/>
    </source>
</evidence>
<name>A0A1L3SMK1_9HYPH</name>